<dbReference type="InParanoid" id="A0A1C7MYH9"/>
<keyword evidence="3" id="KW-1185">Reference proteome</keyword>
<dbReference type="OrthoDB" id="2264205at2759"/>
<dbReference type="EMBL" id="LUGH01001197">
    <property type="protein sequence ID" value="OBZ81466.1"/>
    <property type="molecule type" value="Genomic_DNA"/>
</dbReference>
<reference evidence="2 3" key="1">
    <citation type="submission" date="2016-03" db="EMBL/GenBank/DDBJ databases">
        <title>Choanephora cucurbitarum.</title>
        <authorList>
            <person name="Min B."/>
            <person name="Park H."/>
            <person name="Park J.-H."/>
            <person name="Shin H.-D."/>
            <person name="Choi I.-G."/>
        </authorList>
    </citation>
    <scope>NUCLEOTIDE SEQUENCE [LARGE SCALE GENOMIC DNA]</scope>
    <source>
        <strain evidence="2 3">KUS-F28377</strain>
    </source>
</reference>
<gene>
    <name evidence="2" type="ORF">A0J61_10488</name>
</gene>
<protein>
    <submittedName>
        <fullName evidence="2">Uncharacterized protein</fullName>
    </submittedName>
</protein>
<dbReference type="AlphaFoldDB" id="A0A1C7MYH9"/>
<proteinExistence type="predicted"/>
<evidence type="ECO:0000256" key="1">
    <source>
        <dbReference type="SAM" id="MobiDB-lite"/>
    </source>
</evidence>
<name>A0A1C7MYH9_9FUNG</name>
<comment type="caution">
    <text evidence="2">The sequence shown here is derived from an EMBL/GenBank/DDBJ whole genome shotgun (WGS) entry which is preliminary data.</text>
</comment>
<organism evidence="2 3">
    <name type="scientific">Choanephora cucurbitarum</name>
    <dbReference type="NCBI Taxonomy" id="101091"/>
    <lineage>
        <taxon>Eukaryota</taxon>
        <taxon>Fungi</taxon>
        <taxon>Fungi incertae sedis</taxon>
        <taxon>Mucoromycota</taxon>
        <taxon>Mucoromycotina</taxon>
        <taxon>Mucoromycetes</taxon>
        <taxon>Mucorales</taxon>
        <taxon>Mucorineae</taxon>
        <taxon>Choanephoraceae</taxon>
        <taxon>Choanephoroideae</taxon>
        <taxon>Choanephora</taxon>
    </lineage>
</organism>
<sequence>MALPNSQQCAQKLGKQHPGVHACSVINDKQLHYLEAYIDKDKDDNDLATNGVIFGKSKAKVCPCRVTDVKATYIDLISINFPPLSRKEVLEGLQQSLASFGHVVDVSILTEPVTGIFLDAGYAVLAIVNQELQSPATASQDQLIKHQLLGHNIPWCEDQNGIFHATWNNMPTWCRYCHQTDHTNRKPGLSVILLINWGHRPFECLRKNTANQNKKRKMLKRSSPAPIPSKEASKSRHAGTPSPSPHQES</sequence>
<dbReference type="Proteomes" id="UP000093000">
    <property type="component" value="Unassembled WGS sequence"/>
</dbReference>
<accession>A0A1C7MYH9</accession>
<evidence type="ECO:0000313" key="2">
    <source>
        <dbReference type="EMBL" id="OBZ81466.1"/>
    </source>
</evidence>
<feature type="region of interest" description="Disordered" evidence="1">
    <location>
        <begin position="208"/>
        <end position="249"/>
    </location>
</feature>
<evidence type="ECO:0000313" key="3">
    <source>
        <dbReference type="Proteomes" id="UP000093000"/>
    </source>
</evidence>